<feature type="domain" description="Glycosyltransferase subfamily 4-like N-terminal" evidence="2">
    <location>
        <begin position="14"/>
        <end position="202"/>
    </location>
</feature>
<dbReference type="InterPro" id="IPR001296">
    <property type="entry name" value="Glyco_trans_1"/>
</dbReference>
<name>A0A6J6NRA7_9ZZZZ</name>
<dbReference type="InterPro" id="IPR050194">
    <property type="entry name" value="Glycosyltransferase_grp1"/>
</dbReference>
<dbReference type="CDD" id="cd03801">
    <property type="entry name" value="GT4_PimA-like"/>
    <property type="match status" value="1"/>
</dbReference>
<evidence type="ECO:0000259" key="1">
    <source>
        <dbReference type="Pfam" id="PF00534"/>
    </source>
</evidence>
<gene>
    <name evidence="3" type="ORF">UFOPK2582_00304</name>
</gene>
<dbReference type="PANTHER" id="PTHR45947">
    <property type="entry name" value="SULFOQUINOVOSYL TRANSFERASE SQD2"/>
    <property type="match status" value="1"/>
</dbReference>
<accession>A0A6J6NRA7</accession>
<protein>
    <submittedName>
        <fullName evidence="3">Unannotated protein</fullName>
    </submittedName>
</protein>
<dbReference type="GO" id="GO:0016758">
    <property type="term" value="F:hexosyltransferase activity"/>
    <property type="evidence" value="ECO:0007669"/>
    <property type="project" value="TreeGrafter"/>
</dbReference>
<sequence>MARITLVVNEFDTGSETFLHALARILDDDGHEVTEYSLLDSRTRQQAQPGRAMALPAANSARFPWAAAKLATRSSHASATAMSRARARFGRSSRAVRAALQAAPLLATQPDVVHISFSGIALSLDDALELLDTDTRVIVSCRGTGELVSPVLHPERSEALSSVLNRCDRVHAVSEAVAAAVVGMGVDPECIRVIRPAVNTEKFSRTTPYQPINSDSQIRMITVGRLHWIKDVSTTLSALAELRASGFDARLTIIGDGPEKDALRFRASALGLTDSVRFAGLLPPEQVRQELEGSQLFVLSSLSEGTSNAALEAMALELPVIVTGVGGMPEVIEDGVTGWVVPPSNPAKLAESMIRAVTNSSLAEQLGQAGRASLAKGLTLEMQSSAIRKMYGDLL</sequence>
<reference evidence="3" key="1">
    <citation type="submission" date="2020-05" db="EMBL/GenBank/DDBJ databases">
        <authorList>
            <person name="Chiriac C."/>
            <person name="Salcher M."/>
            <person name="Ghai R."/>
            <person name="Kavagutti S V."/>
        </authorList>
    </citation>
    <scope>NUCLEOTIDE SEQUENCE</scope>
</reference>
<feature type="domain" description="Glycosyl transferase family 1" evidence="1">
    <location>
        <begin position="215"/>
        <end position="371"/>
    </location>
</feature>
<dbReference type="SUPFAM" id="SSF53756">
    <property type="entry name" value="UDP-Glycosyltransferase/glycogen phosphorylase"/>
    <property type="match status" value="1"/>
</dbReference>
<evidence type="ECO:0000313" key="3">
    <source>
        <dbReference type="EMBL" id="CAB4689291.1"/>
    </source>
</evidence>
<evidence type="ECO:0000259" key="2">
    <source>
        <dbReference type="Pfam" id="PF13439"/>
    </source>
</evidence>
<proteinExistence type="predicted"/>
<organism evidence="3">
    <name type="scientific">freshwater metagenome</name>
    <dbReference type="NCBI Taxonomy" id="449393"/>
    <lineage>
        <taxon>unclassified sequences</taxon>
        <taxon>metagenomes</taxon>
        <taxon>ecological metagenomes</taxon>
    </lineage>
</organism>
<dbReference type="AlphaFoldDB" id="A0A6J6NRA7"/>
<dbReference type="Pfam" id="PF13439">
    <property type="entry name" value="Glyco_transf_4"/>
    <property type="match status" value="1"/>
</dbReference>
<dbReference type="PANTHER" id="PTHR45947:SF3">
    <property type="entry name" value="SULFOQUINOVOSYL TRANSFERASE SQD2"/>
    <property type="match status" value="1"/>
</dbReference>
<dbReference type="Gene3D" id="3.40.50.2000">
    <property type="entry name" value="Glycogen Phosphorylase B"/>
    <property type="match status" value="2"/>
</dbReference>
<dbReference type="EMBL" id="CAEZXS010000021">
    <property type="protein sequence ID" value="CAB4689291.1"/>
    <property type="molecule type" value="Genomic_DNA"/>
</dbReference>
<dbReference type="Pfam" id="PF00534">
    <property type="entry name" value="Glycos_transf_1"/>
    <property type="match status" value="1"/>
</dbReference>
<dbReference type="InterPro" id="IPR028098">
    <property type="entry name" value="Glyco_trans_4-like_N"/>
</dbReference>